<comment type="caution">
    <text evidence="4">The sequence shown here is derived from an EMBL/GenBank/DDBJ whole genome shotgun (WGS) entry which is preliminary data.</text>
</comment>
<evidence type="ECO:0000259" key="3">
    <source>
        <dbReference type="PROSITE" id="PS01031"/>
    </source>
</evidence>
<proteinExistence type="inferred from homology"/>
<dbReference type="Proteomes" id="UP001619911">
    <property type="component" value="Unassembled WGS sequence"/>
</dbReference>
<dbReference type="Gene3D" id="2.60.40.790">
    <property type="match status" value="1"/>
</dbReference>
<feature type="domain" description="SHSP" evidence="3">
    <location>
        <begin position="28"/>
        <end position="140"/>
    </location>
</feature>
<evidence type="ECO:0000313" key="5">
    <source>
        <dbReference type="Proteomes" id="UP001619911"/>
    </source>
</evidence>
<protein>
    <submittedName>
        <fullName evidence="4">Hsp20/alpha crystallin family protein</fullName>
    </submittedName>
</protein>
<dbReference type="RefSeq" id="WP_404316165.1">
    <property type="nucleotide sequence ID" value="NZ_JAUIYO010000003.1"/>
</dbReference>
<reference evidence="4 5" key="1">
    <citation type="submission" date="2023-07" db="EMBL/GenBank/DDBJ databases">
        <title>Bacillus lucianemedeirus sp. nov, a new species isolated from an immunobiological production facility.</title>
        <authorList>
            <person name="Costa L.V."/>
            <person name="Miranda R.V.S.L."/>
            <person name="Brandao M.L.L."/>
            <person name="Reis C.M.F."/>
            <person name="Frazao A.M."/>
            <person name="Cruz F.V."/>
            <person name="Baio P.V.P."/>
            <person name="Veras J.F.C."/>
            <person name="Ramos J.N."/>
            <person name="Vieira V."/>
        </authorList>
    </citation>
    <scope>NUCLEOTIDE SEQUENCE [LARGE SCALE GENOMIC DNA]</scope>
    <source>
        <strain evidence="4 5">B190/17</strain>
    </source>
</reference>
<organism evidence="4 5">
    <name type="scientific">Bacillus lumedeiriae</name>
    <dbReference type="NCBI Taxonomy" id="3058829"/>
    <lineage>
        <taxon>Bacteria</taxon>
        <taxon>Bacillati</taxon>
        <taxon>Bacillota</taxon>
        <taxon>Bacilli</taxon>
        <taxon>Bacillales</taxon>
        <taxon>Bacillaceae</taxon>
        <taxon>Bacillus</taxon>
    </lineage>
</organism>
<dbReference type="SUPFAM" id="SSF49764">
    <property type="entry name" value="HSP20-like chaperones"/>
    <property type="match status" value="1"/>
</dbReference>
<dbReference type="EMBL" id="JAUIYO010000003">
    <property type="protein sequence ID" value="MFK2825525.1"/>
    <property type="molecule type" value="Genomic_DNA"/>
</dbReference>
<evidence type="ECO:0000256" key="2">
    <source>
        <dbReference type="RuleBase" id="RU003616"/>
    </source>
</evidence>
<evidence type="ECO:0000256" key="1">
    <source>
        <dbReference type="PROSITE-ProRule" id="PRU00285"/>
    </source>
</evidence>
<dbReference type="CDD" id="cd06464">
    <property type="entry name" value="ACD_sHsps-like"/>
    <property type="match status" value="1"/>
</dbReference>
<keyword evidence="5" id="KW-1185">Reference proteome</keyword>
<accession>A0ABW8I7Q5</accession>
<dbReference type="PROSITE" id="PS01031">
    <property type="entry name" value="SHSP"/>
    <property type="match status" value="1"/>
</dbReference>
<dbReference type="Pfam" id="PF00011">
    <property type="entry name" value="HSP20"/>
    <property type="match status" value="1"/>
</dbReference>
<evidence type="ECO:0000313" key="4">
    <source>
        <dbReference type="EMBL" id="MFK2825525.1"/>
    </source>
</evidence>
<name>A0ABW8I7Q5_9BACI</name>
<dbReference type="InterPro" id="IPR002068">
    <property type="entry name" value="A-crystallin/Hsp20_dom"/>
</dbReference>
<sequence length="141" mass="16724">MDHYFNGWDSFFKKFFEGEMEGKLNHYFKGAEHQLRVNLYESKDELMCLFLLPGVKKVEDIHLNVHERTLEVSCDIRLEHSGFRIVQEEFNEGIFRRMINLPFSVRTDRIDASYKRGLLAVHLFRLIPRSDSQSILIKDGE</sequence>
<dbReference type="InterPro" id="IPR008978">
    <property type="entry name" value="HSP20-like_chaperone"/>
</dbReference>
<gene>
    <name evidence="4" type="ORF">QYG89_07465</name>
</gene>
<comment type="similarity">
    <text evidence="1 2">Belongs to the small heat shock protein (HSP20) family.</text>
</comment>